<feature type="domain" description="Glutamate-ammonia ligase adenylyltransferase repeated" evidence="8">
    <location>
        <begin position="205"/>
        <end position="380"/>
    </location>
</feature>
<evidence type="ECO:0000259" key="8">
    <source>
        <dbReference type="Pfam" id="PF03710"/>
    </source>
</evidence>
<dbReference type="SUPFAM" id="SSF81593">
    <property type="entry name" value="Nucleotidyltransferase substrate binding subunit/domain"/>
    <property type="match status" value="2"/>
</dbReference>
<keyword evidence="3 7" id="KW-0547">Nucleotide-binding</keyword>
<comment type="function">
    <text evidence="7">Involved in the regulation of glutamine synthetase GlnA, a key enzyme in the process to assimilate ammonia. When cellular nitrogen levels are high, the C-terminal adenylyl transferase (AT) inactivates GlnA by covalent transfer of an adenylyl group from ATP to specific tyrosine residue of GlnA, thus reducing its activity. Conversely, when nitrogen levels are low, the N-terminal adenylyl removase (AR) activates GlnA by removing the adenylyl group by phosphorolysis, increasing its activity. The regulatory region of GlnE binds the signal transduction protein PII (GlnB) which indicates the nitrogen status of the cell.</text>
</comment>
<evidence type="ECO:0000256" key="6">
    <source>
        <dbReference type="ARBA" id="ARBA00023268"/>
    </source>
</evidence>
<keyword evidence="6 7" id="KW-0511">Multifunctional enzyme</keyword>
<dbReference type="Pfam" id="PF08335">
    <property type="entry name" value="GlnD_UR_UTase"/>
    <property type="match status" value="2"/>
</dbReference>
<dbReference type="Gene3D" id="1.20.120.330">
    <property type="entry name" value="Nucleotidyltransferases domain 2"/>
    <property type="match status" value="2"/>
</dbReference>
<evidence type="ECO:0000256" key="4">
    <source>
        <dbReference type="ARBA" id="ARBA00022840"/>
    </source>
</evidence>
<dbReference type="HAMAP" id="MF_00802">
    <property type="entry name" value="GlnE"/>
    <property type="match status" value="1"/>
</dbReference>
<evidence type="ECO:0000313" key="11">
    <source>
        <dbReference type="Proteomes" id="UP001183619"/>
    </source>
</evidence>
<evidence type="ECO:0000256" key="7">
    <source>
        <dbReference type="HAMAP-Rule" id="MF_00802"/>
    </source>
</evidence>
<dbReference type="InterPro" id="IPR043519">
    <property type="entry name" value="NT_sf"/>
</dbReference>
<accession>A0ABU2BC96</accession>
<comment type="cofactor">
    <cofactor evidence="7">
        <name>Mg(2+)</name>
        <dbReference type="ChEBI" id="CHEBI:18420"/>
    </cofactor>
</comment>
<evidence type="ECO:0000259" key="9">
    <source>
        <dbReference type="Pfam" id="PF08335"/>
    </source>
</evidence>
<dbReference type="PANTHER" id="PTHR30621:SF0">
    <property type="entry name" value="BIFUNCTIONAL GLUTAMINE SYNTHETASE ADENYLYLTRANSFERASE_ADENYLYL-REMOVING ENZYME"/>
    <property type="match status" value="1"/>
</dbReference>
<dbReference type="GO" id="GO:0008882">
    <property type="term" value="F:[glutamate-ammonia-ligase] adenylyltransferase activity"/>
    <property type="evidence" value="ECO:0007669"/>
    <property type="project" value="UniProtKB-EC"/>
</dbReference>
<evidence type="ECO:0000256" key="5">
    <source>
        <dbReference type="ARBA" id="ARBA00022842"/>
    </source>
</evidence>
<name>A0ABU2BC96_9CORY</name>
<dbReference type="Pfam" id="PF03710">
    <property type="entry name" value="GlnE"/>
    <property type="match status" value="2"/>
</dbReference>
<protein>
    <recommendedName>
        <fullName evidence="7">Bifunctional glutamine synthetase adenylyltransferase/adenylyl-removing enzyme</fullName>
    </recommendedName>
    <alternativeName>
        <fullName evidence="7">ATP:glutamine synthetase adenylyltransferase</fullName>
    </alternativeName>
    <alternativeName>
        <fullName evidence="7">ATase</fullName>
    </alternativeName>
    <domain>
        <recommendedName>
            <fullName evidence="7">Glutamine synthetase adenylyl-L-tyrosine phosphorylase</fullName>
            <ecNumber evidence="7">2.7.7.89</ecNumber>
        </recommendedName>
        <alternativeName>
            <fullName evidence="7">Adenylyl removase</fullName>
            <shortName evidence="7">AR</shortName>
            <shortName evidence="7">AT-N</shortName>
        </alternativeName>
    </domain>
    <domain>
        <recommendedName>
            <fullName evidence="7">Glutamine synthetase adenylyl transferase</fullName>
            <ecNumber evidence="7">2.7.7.42</ecNumber>
        </recommendedName>
        <alternativeName>
            <fullName evidence="7">Adenylyl transferase</fullName>
            <shortName evidence="7">AT</shortName>
            <shortName evidence="7">AT-C</shortName>
        </alternativeName>
    </domain>
</protein>
<feature type="region of interest" description="Adenylyl transferase" evidence="7">
    <location>
        <begin position="562"/>
        <end position="1072"/>
    </location>
</feature>
<keyword evidence="11" id="KW-1185">Reference proteome</keyword>
<comment type="caution">
    <text evidence="10">The sequence shown here is derived from an EMBL/GenBank/DDBJ whole genome shotgun (WGS) entry which is preliminary data.</text>
</comment>
<keyword evidence="5 7" id="KW-0460">Magnesium</keyword>
<gene>
    <name evidence="7" type="primary">glnE</name>
    <name evidence="10" type="ORF">J2S37_002758</name>
</gene>
<dbReference type="Gene3D" id="3.30.460.10">
    <property type="entry name" value="Beta Polymerase, domain 2"/>
    <property type="match status" value="2"/>
</dbReference>
<dbReference type="CDD" id="cd05401">
    <property type="entry name" value="NT_GlnE_GlnD_like"/>
    <property type="match status" value="2"/>
</dbReference>
<feature type="region of interest" description="Adenylyl removase" evidence="7">
    <location>
        <begin position="1"/>
        <end position="554"/>
    </location>
</feature>
<feature type="domain" description="PII-uridylyltransferase/Glutamine-synthetase adenylyltransferase" evidence="9">
    <location>
        <begin position="403"/>
        <end position="550"/>
    </location>
</feature>
<dbReference type="EC" id="2.7.7.42" evidence="7"/>
<proteinExistence type="inferred from homology"/>
<reference evidence="10 11" key="1">
    <citation type="submission" date="2023-07" db="EMBL/GenBank/DDBJ databases">
        <title>Sequencing the genomes of 1000 actinobacteria strains.</title>
        <authorList>
            <person name="Klenk H.-P."/>
        </authorList>
    </citation>
    <scope>NUCLEOTIDE SEQUENCE [LARGE SCALE GENOMIC DNA]</scope>
    <source>
        <strain evidence="10 11">DSM 44508</strain>
    </source>
</reference>
<dbReference type="PANTHER" id="PTHR30621">
    <property type="entry name" value="GLUTAMINE SYNTHETASE ADENYLYLTRANSFERASE"/>
    <property type="match status" value="1"/>
</dbReference>
<dbReference type="InterPro" id="IPR023057">
    <property type="entry name" value="GlnE"/>
</dbReference>
<keyword evidence="1 7" id="KW-0808">Transferase</keyword>
<dbReference type="InterPro" id="IPR005190">
    <property type="entry name" value="GlnE_rpt_dom"/>
</dbReference>
<dbReference type="EMBL" id="JAVDYF010000001">
    <property type="protein sequence ID" value="MDR7356220.1"/>
    <property type="molecule type" value="Genomic_DNA"/>
</dbReference>
<comment type="catalytic activity">
    <reaction evidence="7">
        <text>[glutamine synthetase]-O(4)-(5'-adenylyl)-L-tyrosine + phosphate = [glutamine synthetase]-L-tyrosine + ADP</text>
        <dbReference type="Rhea" id="RHEA:43716"/>
        <dbReference type="Rhea" id="RHEA-COMP:10660"/>
        <dbReference type="Rhea" id="RHEA-COMP:10661"/>
        <dbReference type="ChEBI" id="CHEBI:43474"/>
        <dbReference type="ChEBI" id="CHEBI:46858"/>
        <dbReference type="ChEBI" id="CHEBI:83624"/>
        <dbReference type="ChEBI" id="CHEBI:456216"/>
        <dbReference type="EC" id="2.7.7.89"/>
    </reaction>
</comment>
<evidence type="ECO:0000313" key="10">
    <source>
        <dbReference type="EMBL" id="MDR7356220.1"/>
    </source>
</evidence>
<dbReference type="EC" id="2.7.7.89" evidence="7"/>
<evidence type="ECO:0000256" key="2">
    <source>
        <dbReference type="ARBA" id="ARBA00022695"/>
    </source>
</evidence>
<comment type="catalytic activity">
    <reaction evidence="7">
        <text>[glutamine synthetase]-L-tyrosine + ATP = [glutamine synthetase]-O(4)-(5'-adenylyl)-L-tyrosine + diphosphate</text>
        <dbReference type="Rhea" id="RHEA:18589"/>
        <dbReference type="Rhea" id="RHEA-COMP:10660"/>
        <dbReference type="Rhea" id="RHEA-COMP:10661"/>
        <dbReference type="ChEBI" id="CHEBI:30616"/>
        <dbReference type="ChEBI" id="CHEBI:33019"/>
        <dbReference type="ChEBI" id="CHEBI:46858"/>
        <dbReference type="ChEBI" id="CHEBI:83624"/>
        <dbReference type="EC" id="2.7.7.42"/>
    </reaction>
</comment>
<keyword evidence="4 7" id="KW-0067">ATP-binding</keyword>
<dbReference type="InterPro" id="IPR013546">
    <property type="entry name" value="PII_UdlTrfase/GS_AdlTrfase"/>
</dbReference>
<dbReference type="Proteomes" id="UP001183619">
    <property type="component" value="Unassembled WGS sequence"/>
</dbReference>
<sequence length="1072" mass="117719">MSNVNEWDIIVSSAATPTPPTRPVRSAMPTLAALSLSGPYAQRDLESLGWWNESSADILRTLAGAADADLALNLLIRLHTALGDENPTEAEEFLVALRTHEALRVRMFALLGASSVLGDHLVAHPHQWRVINQPLPQREEMFRTLLEAIDAQPATFTMEEAQDSAHSDGAGGVRDGVDKHTRTDTACTDLTCPGTYRAGIAAAAAEAVLRSTYRTLLMRIAALDLAGTFPESPKRESQPGLSFREVTAALSDLADAALTAALAVAVRSVYGDAEVDSQLAIIAMGKCGAKELNYISDVDVIFVAEPASPKATRVASEFIRTGCRSFFEVDAALRPEGKRGALVRSLDSHVTYYKRWAHTWEFQALLKHRPLTGAMALGEAYSAALSPMVWEASQREDFVGDVQAMRRRVLENVPEQLKQRELKLGEGGLRDVEFAVQLLQLVHGRGDESLRTLATVDALAALVAAGYVGREDGAVLIGCYEFLRLLEHRLQLHKVKRTHTLPEETDQKNLRWLARSAGFSSAMARTSVEAMGEELRKVRRAISSLHHKLFYRPLLDSVVNLSVDQIKLSPQGAKLQLRALGYKFPDRAFEHLTALAAGASRKAKIQAMLLPTLMEWLSDTADPDAGLLNYRKLSDAAYDRVWFLRMLRDEGIVGKRLMRILGNSPFTADLIIAAPDSIKQLGDGATGPKLLETKPDTVSTSLVRAASRHDDPDRAIQVARSLRRVELARIAAADLLNLMSVQEVCRSLSLVWDAVLEAALQAEISASVRAESLEQAPATIAVIGMGRLGGAELGYGSDADVMFVCQPAEGVEDTTAVRWAIGVCDRMRARLSKPSGDPPLDVDLGLRPEGRSGAAVRTLESYRQYYQRWGETWEIQALLRAAWIAGDKQLGHDFLDMVDQFRYPDGGVDEKVIREVRRMKARVDNERLPRGADRNTHTKLGRGALTDIEWTAQLLTLMHAHTHPELKSPSTLEVLSVVAEKGLVPRAKVDMLIDAWLMATRARNAIVLVKGKRTDQLPQPGPQLAQVAGAAGWGPEDSQEFLEEYLRLTRRARGVVDEVFWGEVLSEHSDFA</sequence>
<organism evidence="10 11">
    <name type="scientific">Corynebacterium felinum</name>
    <dbReference type="NCBI Taxonomy" id="131318"/>
    <lineage>
        <taxon>Bacteria</taxon>
        <taxon>Bacillati</taxon>
        <taxon>Actinomycetota</taxon>
        <taxon>Actinomycetes</taxon>
        <taxon>Mycobacteriales</taxon>
        <taxon>Corynebacteriaceae</taxon>
        <taxon>Corynebacterium</taxon>
    </lineage>
</organism>
<feature type="domain" description="PII-uridylyltransferase/Glutamine-synthetase adenylyltransferase" evidence="9">
    <location>
        <begin position="918"/>
        <end position="1059"/>
    </location>
</feature>
<evidence type="ECO:0000256" key="3">
    <source>
        <dbReference type="ARBA" id="ARBA00022741"/>
    </source>
</evidence>
<comment type="similarity">
    <text evidence="7">Belongs to the GlnE family.</text>
</comment>
<feature type="domain" description="Glutamate-ammonia ligase adenylyltransferase repeated" evidence="8">
    <location>
        <begin position="655"/>
        <end position="896"/>
    </location>
</feature>
<evidence type="ECO:0000256" key="1">
    <source>
        <dbReference type="ARBA" id="ARBA00022679"/>
    </source>
</evidence>
<dbReference type="NCBIfam" id="NF010707">
    <property type="entry name" value="PRK14109.1"/>
    <property type="match status" value="1"/>
</dbReference>
<keyword evidence="2 7" id="KW-0548">Nucleotidyltransferase</keyword>
<dbReference type="SUPFAM" id="SSF81301">
    <property type="entry name" value="Nucleotidyltransferase"/>
    <property type="match status" value="2"/>
</dbReference>